<protein>
    <recommendedName>
        <fullName evidence="3">F-box domain-containing protein</fullName>
    </recommendedName>
</protein>
<dbReference type="Gene3D" id="3.80.10.10">
    <property type="entry name" value="Ribonuclease Inhibitor"/>
    <property type="match status" value="1"/>
</dbReference>
<proteinExistence type="predicted"/>
<dbReference type="InterPro" id="IPR032675">
    <property type="entry name" value="LRR_dom_sf"/>
</dbReference>
<reference evidence="1 2" key="1">
    <citation type="submission" date="2024-02" db="EMBL/GenBank/DDBJ databases">
        <title>A draft genome for the cacao thread blight pathogen Marasmius crinis-equi.</title>
        <authorList>
            <person name="Cohen S.P."/>
            <person name="Baruah I.K."/>
            <person name="Amoako-Attah I."/>
            <person name="Bukari Y."/>
            <person name="Meinhardt L.W."/>
            <person name="Bailey B.A."/>
        </authorList>
    </citation>
    <scope>NUCLEOTIDE SEQUENCE [LARGE SCALE GENOMIC DNA]</scope>
    <source>
        <strain evidence="1 2">GH-76</strain>
    </source>
</reference>
<dbReference type="EMBL" id="JBAHYK010000208">
    <property type="protein sequence ID" value="KAL0576681.1"/>
    <property type="molecule type" value="Genomic_DNA"/>
</dbReference>
<gene>
    <name evidence="1" type="ORF">V5O48_005308</name>
</gene>
<sequence>MFPLRAQTLRCKTCNHCSVRFEGVISPDIDIELFRSGTALTEQESEIQNQWLGNDEQLLEEQDKEIIFLERAVQKMYAGQAIVQSRIQRRKSLKGAVRRVPVEVLRIIFQMACSDVVHDWHRGPGFPIVLFQRDSKNILGDLAQVCYLWKDIVYDSPDLWDTISFELPNSPAKEEHLQSIVDRSGSRLLTLAVEAGPWILARSPPPLIVGLSEALSRAKVLDISFDIVSGMDLRGVTYLHLKQLHLHVHSAFDQINRYAYSRRQVQALVQAPSLESFSTDDFSELGRDGTYPTSTISTFECSGASAGIRQAHLMELAFRCPEIRSLTVMLRGTSFRQTPSQPALLSCLERLIFTFDTSDHSLFLDSIVAPALTELVLPSDPSEEFMEGLVRFIDRSGCHLRVLDCSFPWGFDGSSVNASWGAIFDRMPDLESLRVKLTANQTWHGKDGLDDLCSVLLQPNCARQLTSLRISAIAGGWRDLEMEEMEDVARRFLSLVESRAPDNHVPTVLPLQEAALYLDTTRYNGWGIEVGSMPLPTSVEQRRLALEATGIHCEIFFPAAIS</sequence>
<keyword evidence="2" id="KW-1185">Reference proteome</keyword>
<accession>A0ABR3FMP8</accession>
<name>A0ABR3FMP8_9AGAR</name>
<evidence type="ECO:0000313" key="1">
    <source>
        <dbReference type="EMBL" id="KAL0576681.1"/>
    </source>
</evidence>
<evidence type="ECO:0008006" key="3">
    <source>
        <dbReference type="Google" id="ProtNLM"/>
    </source>
</evidence>
<dbReference type="Proteomes" id="UP001465976">
    <property type="component" value="Unassembled WGS sequence"/>
</dbReference>
<comment type="caution">
    <text evidence="1">The sequence shown here is derived from an EMBL/GenBank/DDBJ whole genome shotgun (WGS) entry which is preliminary data.</text>
</comment>
<organism evidence="1 2">
    <name type="scientific">Marasmius crinis-equi</name>
    <dbReference type="NCBI Taxonomy" id="585013"/>
    <lineage>
        <taxon>Eukaryota</taxon>
        <taxon>Fungi</taxon>
        <taxon>Dikarya</taxon>
        <taxon>Basidiomycota</taxon>
        <taxon>Agaricomycotina</taxon>
        <taxon>Agaricomycetes</taxon>
        <taxon>Agaricomycetidae</taxon>
        <taxon>Agaricales</taxon>
        <taxon>Marasmiineae</taxon>
        <taxon>Marasmiaceae</taxon>
        <taxon>Marasmius</taxon>
    </lineage>
</organism>
<evidence type="ECO:0000313" key="2">
    <source>
        <dbReference type="Proteomes" id="UP001465976"/>
    </source>
</evidence>